<evidence type="ECO:0000313" key="12">
    <source>
        <dbReference type="EMBL" id="AII81374.1"/>
    </source>
</evidence>
<comment type="subcellular location">
    <subcellularLocation>
        <location evidence="2">Host cytoplasm</location>
    </subcellularLocation>
    <subcellularLocation>
        <location evidence="1">Host nucleus</location>
    </subcellularLocation>
    <subcellularLocation>
        <location evidence="3">Virion tegument</location>
    </subcellularLocation>
</comment>
<evidence type="ECO:0000313" key="13">
    <source>
        <dbReference type="EMBL" id="AII81772.1"/>
    </source>
</evidence>
<dbReference type="EMBL" id="KF644575">
    <property type="protein sequence ID" value="AII81374.1"/>
    <property type="molecule type" value="Genomic_DNA"/>
</dbReference>
<dbReference type="GO" id="GO:0030430">
    <property type="term" value="C:host cell cytoplasm"/>
    <property type="evidence" value="ECO:0007669"/>
    <property type="project" value="UniProtKB-SubCell"/>
</dbReference>
<evidence type="ECO:0000256" key="8">
    <source>
        <dbReference type="ARBA" id="ARBA00022844"/>
    </source>
</evidence>
<dbReference type="InterPro" id="IPR004936">
    <property type="entry name" value="Herpes_UL21"/>
</dbReference>
<dbReference type="EMBL" id="KF644573">
    <property type="protein sequence ID" value="AII81215.1"/>
    <property type="molecule type" value="Genomic_DNA"/>
</dbReference>
<evidence type="ECO:0000256" key="9">
    <source>
        <dbReference type="ARBA" id="ARBA00023200"/>
    </source>
</evidence>
<dbReference type="Proteomes" id="UP000102843">
    <property type="component" value="Segment"/>
</dbReference>
<evidence type="ECO:0000256" key="2">
    <source>
        <dbReference type="ARBA" id="ARBA00004192"/>
    </source>
</evidence>
<organism evidence="13 16">
    <name type="scientific">Equid alphaherpesvirus 1</name>
    <name type="common">Equine herpesvirus 1</name>
    <dbReference type="NCBI Taxonomy" id="10326"/>
    <lineage>
        <taxon>Viruses</taxon>
        <taxon>Duplodnaviria</taxon>
        <taxon>Heunggongvirae</taxon>
        <taxon>Peploviricota</taxon>
        <taxon>Herviviricetes</taxon>
        <taxon>Herpesvirales</taxon>
        <taxon>Orthoherpesviridae</taxon>
        <taxon>Alphaherpesvirinae</taxon>
        <taxon>Varicellovirus</taxon>
        <taxon>Varicellovirus equidalpha1</taxon>
    </lineage>
</organism>
<evidence type="ECO:0000256" key="5">
    <source>
        <dbReference type="ARBA" id="ARBA00011688"/>
    </source>
</evidence>
<dbReference type="Proteomes" id="UP000106683">
    <property type="component" value="Segment"/>
</dbReference>
<dbReference type="GO" id="GO:0019033">
    <property type="term" value="C:viral tegument"/>
    <property type="evidence" value="ECO:0007669"/>
    <property type="project" value="UniProtKB-SubCell"/>
</dbReference>
<dbReference type="GO" id="GO:0042025">
    <property type="term" value="C:host cell nucleus"/>
    <property type="evidence" value="ECO:0007669"/>
    <property type="project" value="UniProtKB-SubCell"/>
</dbReference>
<evidence type="ECO:0000313" key="15">
    <source>
        <dbReference type="Proteomes" id="UP000106683"/>
    </source>
</evidence>
<evidence type="ECO:0000313" key="11">
    <source>
        <dbReference type="EMBL" id="AII81294.1"/>
    </source>
</evidence>
<evidence type="ECO:0000256" key="4">
    <source>
        <dbReference type="ARBA" id="ARBA00010934"/>
    </source>
</evidence>
<dbReference type="Proteomes" id="UP000118449">
    <property type="component" value="Segment"/>
</dbReference>
<evidence type="ECO:0000313" key="14">
    <source>
        <dbReference type="Proteomes" id="UP000102843"/>
    </source>
</evidence>
<keyword evidence="6" id="KW-1048">Host nucleus</keyword>
<name>A0A076JTZ6_9ALPH</name>
<comment type="similarity">
    <text evidence="4">Belongs to the alphaherpesvirinae UL21 protein family.</text>
</comment>
<evidence type="ECO:0000256" key="3">
    <source>
        <dbReference type="ARBA" id="ARBA00004535"/>
    </source>
</evidence>
<accession>A0A076JTZ6</accession>
<keyword evidence="8" id="KW-0946">Virion</keyword>
<dbReference type="Pfam" id="PF03252">
    <property type="entry name" value="Herpes_UL21"/>
    <property type="match status" value="1"/>
</dbReference>
<evidence type="ECO:0000313" key="16">
    <source>
        <dbReference type="Proteomes" id="UP000118449"/>
    </source>
</evidence>
<dbReference type="Proteomes" id="UP000145961">
    <property type="component" value="Segment"/>
</dbReference>
<keyword evidence="9" id="KW-1035">Host cytoplasm</keyword>
<comment type="subunit">
    <text evidence="5">Interacts (via C-terminus) with UL16.</text>
</comment>
<evidence type="ECO:0000313" key="10">
    <source>
        <dbReference type="EMBL" id="AII81215.1"/>
    </source>
</evidence>
<proteinExistence type="inferred from homology"/>
<dbReference type="EMBL" id="KF644574">
    <property type="protein sequence ID" value="AII81294.1"/>
    <property type="molecule type" value="Genomic_DNA"/>
</dbReference>
<dbReference type="EMBL" id="KF644580">
    <property type="protein sequence ID" value="AII81772.1"/>
    <property type="molecule type" value="Genomic_DNA"/>
</dbReference>
<sequence>MDFKYSDTVIHNGVVFYITDGGHRVYFLYGGCLLSVPRPHATAESGEIAKFGLTLRGLTHNDRVVANYVRSELNRTGRHESAPSSEEDVFVDRLEVLAQGAQAFGRDICGSFDLEVYDPYLAECMVSLKVTSGLIVSTGRDIPQDGMLHLYTVPTITNASSGFIYTPNIACFTLVQAYLTELPPELETLISGLFDRIPVARPPLRDESGGHSRTDVIVTSPRAVKTMAIGGTTRCSKRPLRKTVVSDFVQVRLIPKPCSIWDSASRVASGASLQSLQLLFKIADEIILIEEPWPGLDEHLNQARSTIVDAVLAVYGNEGKLRFFGGKLTQQGVTTLQRFVLCQFILGKWNLINCYAALEQLAESYIGAVPEARDPLPDPHLVADAVNEIIRESGILGELCEIIVRCTKPTDPVNSSGSEVVELEARLLAEFAANATRVELGLSSYDEARNMEARIASVLNKLYAKDGIGGAAQVAGRILGSGLPMAIVLSVSSITAFDGLDLSRKGAYYLYYLLSERLKRGGVTVHVSRK</sequence>
<keyword evidence="7" id="KW-0920">Virion tegument</keyword>
<reference evidence="13 16" key="1">
    <citation type="journal article" date="1985" name="J. Am. Vet. Med. Assoc.">
        <title>Equine herpesvirus type 1 abortion in an onager and suspected herpesvirus myelitis in a zebra.</title>
        <authorList>
            <person name="Fukushi H."/>
            <person name="Guo X."/>
            <person name="Kimura T."/>
        </authorList>
    </citation>
    <scope>NUCLEOTIDE SEQUENCE [LARGE SCALE GENOMIC DNA]</scope>
    <source>
        <strain evidence="13">T-529 10/84</strain>
    </source>
</reference>
<reference evidence="14 15" key="2">
    <citation type="journal article" date="2014" name="J. Vet. Med. Sci.">
        <title>Full Genome Sequences of Zebra-Borne Equine Herpesvirus Type 1 Isolated from Zebra, Onager and Thomson's Gazelle.</title>
        <authorList>
            <person name="Guo X."/>
            <person name="Izume S."/>
            <person name="Okada A."/>
            <person name="Ohya K."/>
            <person name="Kimura T."/>
            <person name="Fukushi H."/>
        </authorList>
    </citation>
    <scope>NUCLEOTIDE SEQUENCE [LARGE SCALE GENOMIC DNA]</scope>
    <source>
        <strain evidence="12">94-137</strain>
        <strain evidence="13">T-529 10/84</strain>
        <strain evidence="11">T-616</strain>
        <strain evidence="10">T616 delta71</strain>
    </source>
</reference>
<evidence type="ECO:0000256" key="7">
    <source>
        <dbReference type="ARBA" id="ARBA00022580"/>
    </source>
</evidence>
<evidence type="ECO:0000256" key="1">
    <source>
        <dbReference type="ARBA" id="ARBA00004147"/>
    </source>
</evidence>
<protein>
    <submittedName>
        <fullName evidence="13">ORF40</fullName>
    </submittedName>
</protein>
<evidence type="ECO:0000256" key="6">
    <source>
        <dbReference type="ARBA" id="ARBA00022562"/>
    </source>
</evidence>